<proteinExistence type="predicted"/>
<protein>
    <submittedName>
        <fullName evidence="2">Uncharacterized protein</fullName>
    </submittedName>
</protein>
<reference evidence="2 3" key="1">
    <citation type="submission" date="2019-10" db="EMBL/GenBank/DDBJ databases">
        <authorList>
            <person name="Garlena R.A."/>
            <person name="Russell D.A."/>
            <person name="Pope W.H."/>
            <person name="Jacobs-Sera D."/>
            <person name="Hatfull G.F."/>
        </authorList>
    </citation>
    <scope>NUCLEOTIDE SEQUENCE [LARGE SCALE GENOMIC DNA]</scope>
</reference>
<sequence length="106" mass="11837">MWVKKAPEAPAHACDKPMARLMVRPPRTNGRGEVVMPVRPKVPVGPPIPDGKVGDVWLCDECLTVWKVGQEIGPRTYPYTPGALRPVWRRAGWWTTRKARRAVGTA</sequence>
<gene>
    <name evidence="2" type="primary">108</name>
    <name evidence="2" type="ORF">SEA_STORMAGEDDON_108</name>
</gene>
<dbReference type="Proteomes" id="UP000423065">
    <property type="component" value="Segment"/>
</dbReference>
<dbReference type="KEGG" id="vg:64766815"/>
<evidence type="ECO:0000256" key="1">
    <source>
        <dbReference type="SAM" id="MobiDB-lite"/>
    </source>
</evidence>
<organism evidence="2 3">
    <name type="scientific">Gordonia phage Stormageddon</name>
    <dbReference type="NCBI Taxonomy" id="2656541"/>
    <lineage>
        <taxon>Viruses</taxon>
        <taxon>Duplodnaviria</taxon>
        <taxon>Heunggongvirae</taxon>
        <taxon>Uroviricota</taxon>
        <taxon>Caudoviricetes</taxon>
        <taxon>Stormageddonvirus</taxon>
        <taxon>Stormageddonvirus Stormageddon</taxon>
    </lineage>
</organism>
<keyword evidence="3" id="KW-1185">Reference proteome</keyword>
<dbReference type="EMBL" id="MN586040">
    <property type="protein sequence ID" value="QGJ94968.1"/>
    <property type="molecule type" value="Genomic_DNA"/>
</dbReference>
<dbReference type="GeneID" id="64766815"/>
<dbReference type="RefSeq" id="YP_010059583.1">
    <property type="nucleotide sequence ID" value="NC_054726.1"/>
</dbReference>
<evidence type="ECO:0000313" key="3">
    <source>
        <dbReference type="Proteomes" id="UP000423065"/>
    </source>
</evidence>
<name>A0A649VRN4_9CAUD</name>
<evidence type="ECO:0000313" key="2">
    <source>
        <dbReference type="EMBL" id="QGJ94968.1"/>
    </source>
</evidence>
<feature type="region of interest" description="Disordered" evidence="1">
    <location>
        <begin position="23"/>
        <end position="46"/>
    </location>
</feature>
<accession>A0A649VRN4</accession>